<proteinExistence type="predicted"/>
<organism evidence="1 2">
    <name type="scientific">Stephania cephalantha</name>
    <dbReference type="NCBI Taxonomy" id="152367"/>
    <lineage>
        <taxon>Eukaryota</taxon>
        <taxon>Viridiplantae</taxon>
        <taxon>Streptophyta</taxon>
        <taxon>Embryophyta</taxon>
        <taxon>Tracheophyta</taxon>
        <taxon>Spermatophyta</taxon>
        <taxon>Magnoliopsida</taxon>
        <taxon>Ranunculales</taxon>
        <taxon>Menispermaceae</taxon>
        <taxon>Menispermoideae</taxon>
        <taxon>Cissampelideae</taxon>
        <taxon>Stephania</taxon>
    </lineage>
</organism>
<evidence type="ECO:0000313" key="1">
    <source>
        <dbReference type="EMBL" id="KAK9157629.1"/>
    </source>
</evidence>
<sequence>MSKKFFDKEDKYKYEDDLRISGFMEERGINLGWKYDKTVNNLIWERNRQLIARDYVRQGIQGCSELCQKLYANGYWKEEGESIKV</sequence>
<gene>
    <name evidence="1" type="ORF">Scep_004203</name>
</gene>
<dbReference type="AlphaFoldDB" id="A0AAP0PX29"/>
<comment type="caution">
    <text evidence="1">The sequence shown here is derived from an EMBL/GenBank/DDBJ whole genome shotgun (WGS) entry which is preliminary data.</text>
</comment>
<name>A0AAP0PX29_9MAGN</name>
<evidence type="ECO:0000313" key="2">
    <source>
        <dbReference type="Proteomes" id="UP001419268"/>
    </source>
</evidence>
<protein>
    <submittedName>
        <fullName evidence="1">Uncharacterized protein</fullName>
    </submittedName>
</protein>
<dbReference type="EMBL" id="JBBNAG010000002">
    <property type="protein sequence ID" value="KAK9157629.1"/>
    <property type="molecule type" value="Genomic_DNA"/>
</dbReference>
<keyword evidence="2" id="KW-1185">Reference proteome</keyword>
<dbReference type="Proteomes" id="UP001419268">
    <property type="component" value="Unassembled WGS sequence"/>
</dbReference>
<reference evidence="1 2" key="1">
    <citation type="submission" date="2024-01" db="EMBL/GenBank/DDBJ databases">
        <title>Genome assemblies of Stephania.</title>
        <authorList>
            <person name="Yang L."/>
        </authorList>
    </citation>
    <scope>NUCLEOTIDE SEQUENCE [LARGE SCALE GENOMIC DNA]</scope>
    <source>
        <strain evidence="1">JXDWG</strain>
        <tissue evidence="1">Leaf</tissue>
    </source>
</reference>
<accession>A0AAP0PX29</accession>